<dbReference type="InterPro" id="IPR003663">
    <property type="entry name" value="Sugar/inositol_transpt"/>
</dbReference>
<feature type="transmembrane region" description="Helical" evidence="8">
    <location>
        <begin position="20"/>
        <end position="44"/>
    </location>
</feature>
<comment type="subcellular location">
    <subcellularLocation>
        <location evidence="1">Membrane</location>
        <topology evidence="1">Multi-pass membrane protein</topology>
    </subcellularLocation>
</comment>
<protein>
    <recommendedName>
        <fullName evidence="9">Major facilitator superfamily (MFS) profile domain-containing protein</fullName>
    </recommendedName>
</protein>
<feature type="transmembrane region" description="Helical" evidence="8">
    <location>
        <begin position="159"/>
        <end position="179"/>
    </location>
</feature>
<sequence length="514" mass="57072">MTAEMHSPPATRDKLNVYTLILISYLGLGSMSFGYAASVIGTLLGQPSFLEYFNLETSSNGTTLISTMNGVFQTGGFLGVLCLPWVADKYGRKWSLAVPALLIIVSGAVMAGSTNVAEFIVFRFFSGAGAYMFVAAPPLMMSELVPANLRGGLVEFHGVFYVFGYLTATWIGFGCFFWPNNGHNWRLPVALQCLWPSLLLSGLFVCPESPRWLVMRGRDEQARQVLIKIHSHSGVGHDRANLELYQIQKQVAIDRSLPSSWYQMFKRPSYRKRALLGLATTGMVQFSGVLVINNYGPVIYRLLGYSPMKQLLFPSLWLTVGFVCFFFGPILIDKIPRNWMLGIGILGTSTMLSIIAALLANFVPSTNTAALKATVAMFFLYQPFVNIGLDGTQFVYLGEVFPNHLRAKGVCLGTSMIAFMNIIWLQSAPEALKNIQWKFLLCFIIPGFLSGFCVLMFWPDTRDTPLEEIGAIFGDGDEIAVYQYQLEIDPTTHTIHDHTERPDADISVADVKQE</sequence>
<evidence type="ECO:0000256" key="5">
    <source>
        <dbReference type="ARBA" id="ARBA00022989"/>
    </source>
</evidence>
<dbReference type="NCBIfam" id="TIGR00879">
    <property type="entry name" value="SP"/>
    <property type="match status" value="1"/>
</dbReference>
<evidence type="ECO:0000256" key="4">
    <source>
        <dbReference type="ARBA" id="ARBA00022692"/>
    </source>
</evidence>
<dbReference type="HOGENOM" id="CLU_001265_30_13_1"/>
<keyword evidence="3 7" id="KW-0813">Transport</keyword>
<organism evidence="10 11">
    <name type="scientific">Fonsecaea pedrosoi CBS 271.37</name>
    <dbReference type="NCBI Taxonomy" id="1442368"/>
    <lineage>
        <taxon>Eukaryota</taxon>
        <taxon>Fungi</taxon>
        <taxon>Dikarya</taxon>
        <taxon>Ascomycota</taxon>
        <taxon>Pezizomycotina</taxon>
        <taxon>Eurotiomycetes</taxon>
        <taxon>Chaetothyriomycetidae</taxon>
        <taxon>Chaetothyriales</taxon>
        <taxon>Herpotrichiellaceae</taxon>
        <taxon>Fonsecaea</taxon>
    </lineage>
</organism>
<feature type="transmembrane region" description="Helical" evidence="8">
    <location>
        <begin position="437"/>
        <end position="458"/>
    </location>
</feature>
<keyword evidence="6 8" id="KW-0472">Membrane</keyword>
<dbReference type="AlphaFoldDB" id="A0A0D2E3K8"/>
<reference evidence="10 11" key="1">
    <citation type="submission" date="2015-01" db="EMBL/GenBank/DDBJ databases">
        <title>The Genome Sequence of Fonsecaea pedrosoi CBS 271.37.</title>
        <authorList>
            <consortium name="The Broad Institute Genomics Platform"/>
            <person name="Cuomo C."/>
            <person name="de Hoog S."/>
            <person name="Gorbushina A."/>
            <person name="Stielow B."/>
            <person name="Teixiera M."/>
            <person name="Abouelleil A."/>
            <person name="Chapman S.B."/>
            <person name="Priest M."/>
            <person name="Young S.K."/>
            <person name="Wortman J."/>
            <person name="Nusbaum C."/>
            <person name="Birren B."/>
        </authorList>
    </citation>
    <scope>NUCLEOTIDE SEQUENCE [LARGE SCALE GENOMIC DNA]</scope>
    <source>
        <strain evidence="10 11">CBS 271.37</strain>
    </source>
</reference>
<evidence type="ECO:0000256" key="2">
    <source>
        <dbReference type="ARBA" id="ARBA00010992"/>
    </source>
</evidence>
<dbReference type="InterPro" id="IPR050360">
    <property type="entry name" value="MFS_Sugar_Transporters"/>
</dbReference>
<feature type="transmembrane region" description="Helical" evidence="8">
    <location>
        <begin position="94"/>
        <end position="113"/>
    </location>
</feature>
<dbReference type="InterPro" id="IPR036259">
    <property type="entry name" value="MFS_trans_sf"/>
</dbReference>
<dbReference type="GeneID" id="25299529"/>
<dbReference type="SUPFAM" id="SSF103473">
    <property type="entry name" value="MFS general substrate transporter"/>
    <property type="match status" value="1"/>
</dbReference>
<dbReference type="PANTHER" id="PTHR48022">
    <property type="entry name" value="PLASTIDIC GLUCOSE TRANSPORTER 4"/>
    <property type="match status" value="1"/>
</dbReference>
<dbReference type="EMBL" id="KN846969">
    <property type="protein sequence ID" value="KIW84651.1"/>
    <property type="molecule type" value="Genomic_DNA"/>
</dbReference>
<dbReference type="Pfam" id="PF00083">
    <property type="entry name" value="Sugar_tr"/>
    <property type="match status" value="1"/>
</dbReference>
<dbReference type="OrthoDB" id="6612291at2759"/>
<dbReference type="PANTHER" id="PTHR48022:SF11">
    <property type="entry name" value="MONOSACCHARIDE TRANSPORTER (HXT8), PUTATIVE (AFU_ORTHOLOGUE AFUA_2G08120)-RELATED"/>
    <property type="match status" value="1"/>
</dbReference>
<feature type="transmembrane region" description="Helical" evidence="8">
    <location>
        <begin position="409"/>
        <end position="425"/>
    </location>
</feature>
<feature type="transmembrane region" description="Helical" evidence="8">
    <location>
        <begin position="339"/>
        <end position="363"/>
    </location>
</feature>
<feature type="transmembrane region" description="Helical" evidence="8">
    <location>
        <begin position="119"/>
        <end position="139"/>
    </location>
</feature>
<evidence type="ECO:0000313" key="11">
    <source>
        <dbReference type="Proteomes" id="UP000053029"/>
    </source>
</evidence>
<keyword evidence="4 8" id="KW-0812">Transmembrane</keyword>
<comment type="similarity">
    <text evidence="2 7">Belongs to the major facilitator superfamily. Sugar transporter (TC 2.A.1.1) family.</text>
</comment>
<dbReference type="InterPro" id="IPR005828">
    <property type="entry name" value="MFS_sugar_transport-like"/>
</dbReference>
<dbReference type="Proteomes" id="UP000053029">
    <property type="component" value="Unassembled WGS sequence"/>
</dbReference>
<feature type="transmembrane region" description="Helical" evidence="8">
    <location>
        <begin position="369"/>
        <end position="389"/>
    </location>
</feature>
<dbReference type="GO" id="GO:0016020">
    <property type="term" value="C:membrane"/>
    <property type="evidence" value="ECO:0007669"/>
    <property type="project" value="UniProtKB-SubCell"/>
</dbReference>
<evidence type="ECO:0000256" key="7">
    <source>
        <dbReference type="RuleBase" id="RU003346"/>
    </source>
</evidence>
<dbReference type="VEuPathDB" id="FungiDB:Z517_00039"/>
<dbReference type="GO" id="GO:0005351">
    <property type="term" value="F:carbohydrate:proton symporter activity"/>
    <property type="evidence" value="ECO:0007669"/>
    <property type="project" value="TreeGrafter"/>
</dbReference>
<evidence type="ECO:0000256" key="1">
    <source>
        <dbReference type="ARBA" id="ARBA00004141"/>
    </source>
</evidence>
<name>A0A0D2E3K8_9EURO</name>
<proteinExistence type="inferred from homology"/>
<keyword evidence="5 8" id="KW-1133">Transmembrane helix</keyword>
<keyword evidence="11" id="KW-1185">Reference proteome</keyword>
<dbReference type="Gene3D" id="1.20.1250.20">
    <property type="entry name" value="MFS general substrate transporter like domains"/>
    <property type="match status" value="1"/>
</dbReference>
<feature type="transmembrane region" description="Helical" evidence="8">
    <location>
        <begin position="312"/>
        <end position="332"/>
    </location>
</feature>
<evidence type="ECO:0000259" key="9">
    <source>
        <dbReference type="PROSITE" id="PS50850"/>
    </source>
</evidence>
<feature type="transmembrane region" description="Helical" evidence="8">
    <location>
        <begin position="274"/>
        <end position="292"/>
    </location>
</feature>
<dbReference type="RefSeq" id="XP_013288459.1">
    <property type="nucleotide sequence ID" value="XM_013433005.1"/>
</dbReference>
<evidence type="ECO:0000256" key="8">
    <source>
        <dbReference type="SAM" id="Phobius"/>
    </source>
</evidence>
<accession>A0A0D2E3K8</accession>
<feature type="domain" description="Major facilitator superfamily (MFS) profile" evidence="9">
    <location>
        <begin position="22"/>
        <end position="462"/>
    </location>
</feature>
<dbReference type="PROSITE" id="PS50850">
    <property type="entry name" value="MFS"/>
    <property type="match status" value="1"/>
</dbReference>
<evidence type="ECO:0000313" key="10">
    <source>
        <dbReference type="EMBL" id="KIW84651.1"/>
    </source>
</evidence>
<dbReference type="InterPro" id="IPR020846">
    <property type="entry name" value="MFS_dom"/>
</dbReference>
<evidence type="ECO:0000256" key="3">
    <source>
        <dbReference type="ARBA" id="ARBA00022448"/>
    </source>
</evidence>
<evidence type="ECO:0000256" key="6">
    <source>
        <dbReference type="ARBA" id="ARBA00023136"/>
    </source>
</evidence>
<gene>
    <name evidence="10" type="ORF">Z517_00039</name>
</gene>